<dbReference type="PANTHER" id="PTHR24220">
    <property type="entry name" value="IMPORT ATP-BINDING PROTEIN"/>
    <property type="match status" value="1"/>
</dbReference>
<organism evidence="5 6">
    <name type="scientific">Solirubrobacter deserti</name>
    <dbReference type="NCBI Taxonomy" id="2282478"/>
    <lineage>
        <taxon>Bacteria</taxon>
        <taxon>Bacillati</taxon>
        <taxon>Actinomycetota</taxon>
        <taxon>Thermoleophilia</taxon>
        <taxon>Solirubrobacterales</taxon>
        <taxon>Solirubrobacteraceae</taxon>
        <taxon>Solirubrobacter</taxon>
    </lineage>
</organism>
<evidence type="ECO:0000313" key="5">
    <source>
        <dbReference type="EMBL" id="MDA0139180.1"/>
    </source>
</evidence>
<keyword evidence="3 5" id="KW-0067">ATP-binding</keyword>
<dbReference type="InterPro" id="IPR015854">
    <property type="entry name" value="ABC_transpr_LolD-like"/>
</dbReference>
<dbReference type="CDD" id="cd03255">
    <property type="entry name" value="ABC_MJ0796_LolCDE_FtsE"/>
    <property type="match status" value="1"/>
</dbReference>
<dbReference type="Gene3D" id="3.40.50.300">
    <property type="entry name" value="P-loop containing nucleotide triphosphate hydrolases"/>
    <property type="match status" value="1"/>
</dbReference>
<dbReference type="Proteomes" id="UP001147700">
    <property type="component" value="Unassembled WGS sequence"/>
</dbReference>
<feature type="domain" description="ABC transporter" evidence="4">
    <location>
        <begin position="21"/>
        <end position="235"/>
    </location>
</feature>
<dbReference type="PANTHER" id="PTHR24220:SF86">
    <property type="entry name" value="ABC TRANSPORTER ABCH.1"/>
    <property type="match status" value="1"/>
</dbReference>
<dbReference type="EMBL" id="JAPCID010000022">
    <property type="protein sequence ID" value="MDA0139180.1"/>
    <property type="molecule type" value="Genomic_DNA"/>
</dbReference>
<reference evidence="5" key="1">
    <citation type="submission" date="2022-10" db="EMBL/GenBank/DDBJ databases">
        <title>The WGS of Solirubrobacter sp. CPCC 204708.</title>
        <authorList>
            <person name="Jiang Z."/>
        </authorList>
    </citation>
    <scope>NUCLEOTIDE SEQUENCE</scope>
    <source>
        <strain evidence="5">CPCC 204708</strain>
    </source>
</reference>
<dbReference type="InterPro" id="IPR003593">
    <property type="entry name" value="AAA+_ATPase"/>
</dbReference>
<evidence type="ECO:0000256" key="2">
    <source>
        <dbReference type="ARBA" id="ARBA00022741"/>
    </source>
</evidence>
<dbReference type="GO" id="GO:0005524">
    <property type="term" value="F:ATP binding"/>
    <property type="evidence" value="ECO:0007669"/>
    <property type="project" value="UniProtKB-KW"/>
</dbReference>
<keyword evidence="2" id="KW-0547">Nucleotide-binding</keyword>
<comment type="caution">
    <text evidence="5">The sequence shown here is derived from an EMBL/GenBank/DDBJ whole genome shotgun (WGS) entry which is preliminary data.</text>
</comment>
<dbReference type="SUPFAM" id="SSF52540">
    <property type="entry name" value="P-loop containing nucleoside triphosphate hydrolases"/>
    <property type="match status" value="1"/>
</dbReference>
<proteinExistence type="predicted"/>
<dbReference type="InterPro" id="IPR017911">
    <property type="entry name" value="MacB-like_ATP-bd"/>
</dbReference>
<name>A0ABT4RLL2_9ACTN</name>
<keyword evidence="1" id="KW-0813">Transport</keyword>
<evidence type="ECO:0000256" key="1">
    <source>
        <dbReference type="ARBA" id="ARBA00022448"/>
    </source>
</evidence>
<dbReference type="InterPro" id="IPR017871">
    <property type="entry name" value="ABC_transporter-like_CS"/>
</dbReference>
<dbReference type="InterPro" id="IPR003439">
    <property type="entry name" value="ABC_transporter-like_ATP-bd"/>
</dbReference>
<keyword evidence="6" id="KW-1185">Reference proteome</keyword>
<evidence type="ECO:0000259" key="4">
    <source>
        <dbReference type="PROSITE" id="PS50893"/>
    </source>
</evidence>
<dbReference type="RefSeq" id="WP_202956708.1">
    <property type="nucleotide sequence ID" value="NZ_JAPCID010000022.1"/>
</dbReference>
<evidence type="ECO:0000313" key="6">
    <source>
        <dbReference type="Proteomes" id="UP001147700"/>
    </source>
</evidence>
<dbReference type="SMART" id="SM00382">
    <property type="entry name" value="AAA"/>
    <property type="match status" value="1"/>
</dbReference>
<sequence length="235" mass="24426">MTSPTPVAPGHVAASREEAVLRLVDVRKVYAGGVEALRGVSLSVRPGEAVAIVGPSGSGKSTLLHVMGTLERPTSGEVHVAGADTAALGERALAALRARSIGFVFQQFFLLDGMTALDNVATGLLYADVAPGERRARAREALTAVGLEHRLDHSPSKLSGGERQRVAIARALVGRPAILFADEPTGNLDSRTGAGILALLQELHAAGSTIVTITHDHAIADAFPRRVQIMDGVVA</sequence>
<dbReference type="PROSITE" id="PS50893">
    <property type="entry name" value="ABC_TRANSPORTER_2"/>
    <property type="match status" value="1"/>
</dbReference>
<dbReference type="InterPro" id="IPR027417">
    <property type="entry name" value="P-loop_NTPase"/>
</dbReference>
<dbReference type="PROSITE" id="PS00211">
    <property type="entry name" value="ABC_TRANSPORTER_1"/>
    <property type="match status" value="1"/>
</dbReference>
<accession>A0ABT4RLL2</accession>
<evidence type="ECO:0000256" key="3">
    <source>
        <dbReference type="ARBA" id="ARBA00022840"/>
    </source>
</evidence>
<protein>
    <submittedName>
        <fullName evidence="5">ABC transporter ATP-binding protein</fullName>
    </submittedName>
</protein>
<dbReference type="Pfam" id="PF00005">
    <property type="entry name" value="ABC_tran"/>
    <property type="match status" value="1"/>
</dbReference>
<gene>
    <name evidence="5" type="ORF">OJ962_16885</name>
</gene>